<dbReference type="Proteomes" id="UP000694863">
    <property type="component" value="Unplaced"/>
</dbReference>
<sequence length="143" mass="15539">MHLLDGKLEMESLKHLLETGTSVNAPSDLGEQSLVHLAAAGDFPCLLFAQLQAGADLNQQDVFGETPLHKAAKAGSLECLRLLVGRDAQIDVCNKNGQTAEDLAWSYGFVECAKFLTSIKCMQSEKPHEPSSRGHFIKDVSKE</sequence>
<reference evidence="2" key="1">
    <citation type="submission" date="2025-08" db="UniProtKB">
        <authorList>
            <consortium name="RefSeq"/>
        </authorList>
    </citation>
    <scope>IDENTIFICATION</scope>
</reference>
<dbReference type="RefSeq" id="XP_045142504.1">
    <property type="nucleotide sequence ID" value="XM_045286569.1"/>
</dbReference>
<keyword evidence="1" id="KW-1185">Reference proteome</keyword>
<gene>
    <name evidence="2" type="primary">ANKRD37</name>
</gene>
<proteinExistence type="predicted"/>
<evidence type="ECO:0000313" key="2">
    <source>
        <dbReference type="RefSeq" id="XP_045142504.1"/>
    </source>
</evidence>
<evidence type="ECO:0000313" key="1">
    <source>
        <dbReference type="Proteomes" id="UP000694863"/>
    </source>
</evidence>
<organism evidence="1 2">
    <name type="scientific">Echinops telfairi</name>
    <name type="common">Lesser hedgehog tenrec</name>
    <dbReference type="NCBI Taxonomy" id="9371"/>
    <lineage>
        <taxon>Eukaryota</taxon>
        <taxon>Metazoa</taxon>
        <taxon>Chordata</taxon>
        <taxon>Craniata</taxon>
        <taxon>Vertebrata</taxon>
        <taxon>Euteleostomi</taxon>
        <taxon>Mammalia</taxon>
        <taxon>Eutheria</taxon>
        <taxon>Afrotheria</taxon>
        <taxon>Tenrecidae</taxon>
        <taxon>Tenrecinae</taxon>
        <taxon>Echinops</taxon>
    </lineage>
</organism>
<accession>A0AC55CSN3</accession>
<protein>
    <submittedName>
        <fullName evidence="2">Ankyrin repeat domain-containing protein 37</fullName>
    </submittedName>
</protein>
<name>A0AC55CSN3_ECHTE</name>